<dbReference type="PRINTS" id="PR00706">
    <property type="entry name" value="PYROGLUPTASE"/>
</dbReference>
<dbReference type="EMBL" id="CAXKWB010016815">
    <property type="protein sequence ID" value="CAL4117206.1"/>
    <property type="molecule type" value="Genomic_DNA"/>
</dbReference>
<evidence type="ECO:0000256" key="5">
    <source>
        <dbReference type="ARBA" id="ARBA00022807"/>
    </source>
</evidence>
<protein>
    <recommendedName>
        <fullName evidence="8">Pyroglutamyl-peptidase I</fullName>
    </recommendedName>
</protein>
<dbReference type="AlphaFoldDB" id="A0AAV2R5Q8"/>
<keyword evidence="3" id="KW-0645">Protease</keyword>
<dbReference type="InterPro" id="IPR036440">
    <property type="entry name" value="Peptidase_C15-like_sf"/>
</dbReference>
<comment type="similarity">
    <text evidence="1">Belongs to the peptidase C15 family.</text>
</comment>
<dbReference type="PANTHER" id="PTHR23402:SF1">
    <property type="entry name" value="PYROGLUTAMYL-PEPTIDASE I"/>
    <property type="match status" value="1"/>
</dbReference>
<evidence type="ECO:0000256" key="1">
    <source>
        <dbReference type="ARBA" id="ARBA00006641"/>
    </source>
</evidence>
<reference evidence="6 7" key="1">
    <citation type="submission" date="2024-05" db="EMBL/GenBank/DDBJ databases">
        <authorList>
            <person name="Wallberg A."/>
        </authorList>
    </citation>
    <scope>NUCLEOTIDE SEQUENCE [LARGE SCALE GENOMIC DNA]</scope>
</reference>
<dbReference type="PANTHER" id="PTHR23402">
    <property type="entry name" value="PROTEASE FAMILY C15 PYROGLUTAMYL-PEPTIDASE I-RELATED"/>
    <property type="match status" value="1"/>
</dbReference>
<dbReference type="Pfam" id="PF01470">
    <property type="entry name" value="Peptidase_C15"/>
    <property type="match status" value="1"/>
</dbReference>
<proteinExistence type="inferred from homology"/>
<sequence length="217" mass="24074">MGDPSPPTYSQATIGDVVYVTGFGPFGPHVVNASQKAVELLPSLGLQEELNARIVTEILSVKYLEVKEKISKRWTELKPKLVVHVGVAGTADMLTLEQLAHNCGYERQDIDQCLPQGGHCCKDGPDEIKSGIDMNKISDILNKSKDLKLPCAVSTDPGRFLCDYAYYTSLHEDSRRVVFIHVPTMNKYPIETISASVAAAIKLMYQQVKEYDSQRNE</sequence>
<evidence type="ECO:0008006" key="8">
    <source>
        <dbReference type="Google" id="ProtNLM"/>
    </source>
</evidence>
<evidence type="ECO:0000313" key="6">
    <source>
        <dbReference type="EMBL" id="CAL4117206.1"/>
    </source>
</evidence>
<dbReference type="Proteomes" id="UP001497623">
    <property type="component" value="Unassembled WGS sequence"/>
</dbReference>
<dbReference type="SUPFAM" id="SSF53182">
    <property type="entry name" value="Pyrrolidone carboxyl peptidase (pyroglutamate aminopeptidase)"/>
    <property type="match status" value="1"/>
</dbReference>
<dbReference type="GO" id="GO:0016920">
    <property type="term" value="F:pyroglutamyl-peptidase activity"/>
    <property type="evidence" value="ECO:0007669"/>
    <property type="project" value="InterPro"/>
</dbReference>
<keyword evidence="2" id="KW-0963">Cytoplasm</keyword>
<keyword evidence="4" id="KW-0378">Hydrolase</keyword>
<keyword evidence="7" id="KW-1185">Reference proteome</keyword>
<evidence type="ECO:0000256" key="4">
    <source>
        <dbReference type="ARBA" id="ARBA00022801"/>
    </source>
</evidence>
<evidence type="ECO:0000256" key="3">
    <source>
        <dbReference type="ARBA" id="ARBA00022670"/>
    </source>
</evidence>
<keyword evidence="5" id="KW-0788">Thiol protease</keyword>
<comment type="caution">
    <text evidence="6">The sequence shown here is derived from an EMBL/GenBank/DDBJ whole genome shotgun (WGS) entry which is preliminary data.</text>
</comment>
<evidence type="ECO:0000256" key="2">
    <source>
        <dbReference type="ARBA" id="ARBA00022490"/>
    </source>
</evidence>
<organism evidence="6 7">
    <name type="scientific">Meganyctiphanes norvegica</name>
    <name type="common">Northern krill</name>
    <name type="synonym">Thysanopoda norvegica</name>
    <dbReference type="NCBI Taxonomy" id="48144"/>
    <lineage>
        <taxon>Eukaryota</taxon>
        <taxon>Metazoa</taxon>
        <taxon>Ecdysozoa</taxon>
        <taxon>Arthropoda</taxon>
        <taxon>Crustacea</taxon>
        <taxon>Multicrustacea</taxon>
        <taxon>Malacostraca</taxon>
        <taxon>Eumalacostraca</taxon>
        <taxon>Eucarida</taxon>
        <taxon>Euphausiacea</taxon>
        <taxon>Euphausiidae</taxon>
        <taxon>Meganyctiphanes</taxon>
    </lineage>
</organism>
<dbReference type="InterPro" id="IPR016125">
    <property type="entry name" value="Peptidase_C15-like"/>
</dbReference>
<name>A0AAV2R5Q8_MEGNR</name>
<dbReference type="GO" id="GO:0005829">
    <property type="term" value="C:cytosol"/>
    <property type="evidence" value="ECO:0007669"/>
    <property type="project" value="InterPro"/>
</dbReference>
<accession>A0AAV2R5Q8</accession>
<gene>
    <name evidence="6" type="ORF">MNOR_LOCUS21140</name>
</gene>
<dbReference type="GO" id="GO:0006508">
    <property type="term" value="P:proteolysis"/>
    <property type="evidence" value="ECO:0007669"/>
    <property type="project" value="UniProtKB-KW"/>
</dbReference>
<dbReference type="CDD" id="cd00501">
    <property type="entry name" value="Peptidase_C15"/>
    <property type="match status" value="1"/>
</dbReference>
<dbReference type="Gene3D" id="3.40.630.20">
    <property type="entry name" value="Peptidase C15, pyroglutamyl peptidase I-like"/>
    <property type="match status" value="1"/>
</dbReference>
<dbReference type="InterPro" id="IPR000816">
    <property type="entry name" value="Peptidase_C15"/>
</dbReference>
<evidence type="ECO:0000313" key="7">
    <source>
        <dbReference type="Proteomes" id="UP001497623"/>
    </source>
</evidence>
<dbReference type="PIRSF" id="PIRSF015592">
    <property type="entry name" value="Prld-crbxl_pptds"/>
    <property type="match status" value="1"/>
</dbReference>